<comment type="caution">
    <text evidence="1">The sequence shown here is derived from an EMBL/GenBank/DDBJ whole genome shotgun (WGS) entry which is preliminary data.</text>
</comment>
<gene>
    <name evidence="1" type="ORF">HLI28_13850</name>
</gene>
<organism evidence="1 2">
    <name type="scientific">Isoptericola sediminis</name>
    <dbReference type="NCBI Taxonomy" id="2733572"/>
    <lineage>
        <taxon>Bacteria</taxon>
        <taxon>Bacillati</taxon>
        <taxon>Actinomycetota</taxon>
        <taxon>Actinomycetes</taxon>
        <taxon>Micrococcales</taxon>
        <taxon>Promicromonosporaceae</taxon>
        <taxon>Isoptericola</taxon>
    </lineage>
</organism>
<dbReference type="Pfam" id="PF18959">
    <property type="entry name" value="DUF5701"/>
    <property type="match status" value="1"/>
</dbReference>
<sequence length="236" mass="25282">MTSDGRSPVPAALPPVPAQADRLVALGLVPDDGTPAAPDRLDAAGLRSAARRLAVDAPPGALLVVHPRHLSPSALAPHLRRTVRTRTGVVEREGFVVEDMTDVDAFGPVDGLEVPDADVYLVNGPERGDEMANASPQEAAARIAARGRSPLTLAEGAQWVLQDPEVLEPGRCFMTIGSRRRRPDGTYDARTPALWISGGTGRDGSTRRGATKIGWCWWRNRHTWLGVASTDDRLDP</sequence>
<name>A0A849K9D5_9MICO</name>
<dbReference type="Proteomes" id="UP000557204">
    <property type="component" value="Unassembled WGS sequence"/>
</dbReference>
<keyword evidence="2" id="KW-1185">Reference proteome</keyword>
<evidence type="ECO:0000313" key="2">
    <source>
        <dbReference type="Proteomes" id="UP000557204"/>
    </source>
</evidence>
<dbReference type="InterPro" id="IPR043755">
    <property type="entry name" value="DUF5701"/>
</dbReference>
<protein>
    <submittedName>
        <fullName evidence="1">Uncharacterized protein</fullName>
    </submittedName>
</protein>
<dbReference type="EMBL" id="JABFAJ010000024">
    <property type="protein sequence ID" value="NNU28619.1"/>
    <property type="molecule type" value="Genomic_DNA"/>
</dbReference>
<reference evidence="1 2" key="1">
    <citation type="submission" date="2020-05" db="EMBL/GenBank/DDBJ databases">
        <title>Genome sequence of Isoptericola sp. JC619 isolated from Chilika lagoon, India.</title>
        <authorList>
            <person name="Kumar D."/>
            <person name="Appam K."/>
            <person name="Gandham S."/>
            <person name="Uppada J."/>
            <person name="Sasikala C."/>
            <person name="Venkata Ramana C."/>
        </authorList>
    </citation>
    <scope>NUCLEOTIDE SEQUENCE [LARGE SCALE GENOMIC DNA]</scope>
    <source>
        <strain evidence="1 2">JC619</strain>
    </source>
</reference>
<evidence type="ECO:0000313" key="1">
    <source>
        <dbReference type="EMBL" id="NNU28619.1"/>
    </source>
</evidence>
<proteinExistence type="predicted"/>
<dbReference type="AlphaFoldDB" id="A0A849K9D5"/>
<accession>A0A849K9D5</accession>